<accession>A0A379DBE1</accession>
<evidence type="ECO:0000313" key="2">
    <source>
        <dbReference type="EMBL" id="SUB75336.1"/>
    </source>
</evidence>
<proteinExistence type="predicted"/>
<feature type="compositionally biased region" description="Pro residues" evidence="1">
    <location>
        <begin position="121"/>
        <end position="132"/>
    </location>
</feature>
<organism evidence="2 3">
    <name type="scientific">Peptoniphilus indolicus</name>
    <dbReference type="NCBI Taxonomy" id="33030"/>
    <lineage>
        <taxon>Bacteria</taxon>
        <taxon>Bacillati</taxon>
        <taxon>Bacillota</taxon>
        <taxon>Tissierellia</taxon>
        <taxon>Tissierellales</taxon>
        <taxon>Peptoniphilaceae</taxon>
        <taxon>Peptoniphilus</taxon>
    </lineage>
</organism>
<dbReference type="RefSeq" id="WP_004820118.1">
    <property type="nucleotide sequence ID" value="NZ_UGTH01000001.1"/>
</dbReference>
<name>A0A379DBE1_9FIRM</name>
<sequence length="227" mass="25320">MTLTEKKGTLIISNGEGYTFEENKKIIIDKSKLQEIDSKYIIELKVTPSSNPMDNVLYTLDNNDQTTLDAELYGKVKLNSNGKFEFNKDLEVGKTYKAKASAKGYETLEFEIVIENGTSSPNPPSSDEPQPPEQQQKVKVIFKLQNGGVSEKNEFAENGKSIIEKFCKQGETITVPKVNFKIGGVENTSLLWYEEGNKEKRNFGKGSNVTINLKKDESSVLTIIGGY</sequence>
<protein>
    <submittedName>
        <fullName evidence="2">Uncharacterized protein</fullName>
    </submittedName>
</protein>
<evidence type="ECO:0000313" key="3">
    <source>
        <dbReference type="Proteomes" id="UP000254777"/>
    </source>
</evidence>
<gene>
    <name evidence="2" type="ORF">NCTC11088_01125</name>
</gene>
<dbReference type="Proteomes" id="UP000254777">
    <property type="component" value="Unassembled WGS sequence"/>
</dbReference>
<reference evidence="2 3" key="1">
    <citation type="submission" date="2018-06" db="EMBL/GenBank/DDBJ databases">
        <authorList>
            <consortium name="Pathogen Informatics"/>
            <person name="Doyle S."/>
        </authorList>
    </citation>
    <scope>NUCLEOTIDE SEQUENCE [LARGE SCALE GENOMIC DNA]</scope>
    <source>
        <strain evidence="2 3">NCTC11088</strain>
    </source>
</reference>
<feature type="region of interest" description="Disordered" evidence="1">
    <location>
        <begin position="116"/>
        <end position="135"/>
    </location>
</feature>
<dbReference type="EMBL" id="UGTH01000001">
    <property type="protein sequence ID" value="SUB75336.1"/>
    <property type="molecule type" value="Genomic_DNA"/>
</dbReference>
<dbReference type="AlphaFoldDB" id="A0A379DBE1"/>
<evidence type="ECO:0000256" key="1">
    <source>
        <dbReference type="SAM" id="MobiDB-lite"/>
    </source>
</evidence>